<feature type="transmembrane region" description="Helical" evidence="2">
    <location>
        <begin position="257"/>
        <end position="277"/>
    </location>
</feature>
<keyword evidence="4" id="KW-1185">Reference proteome</keyword>
<dbReference type="PANTHER" id="PTHR18640">
    <property type="entry name" value="SOLUTE CARRIER FAMILY 10 MEMBER 7"/>
    <property type="match status" value="1"/>
</dbReference>
<feature type="transmembrane region" description="Helical" evidence="2">
    <location>
        <begin position="179"/>
        <end position="204"/>
    </location>
</feature>
<evidence type="ECO:0008006" key="5">
    <source>
        <dbReference type="Google" id="ProtNLM"/>
    </source>
</evidence>
<evidence type="ECO:0000256" key="1">
    <source>
        <dbReference type="SAM" id="MobiDB-lite"/>
    </source>
</evidence>
<feature type="transmembrane region" description="Helical" evidence="2">
    <location>
        <begin position="283"/>
        <end position="307"/>
    </location>
</feature>
<feature type="transmembrane region" description="Helical" evidence="2">
    <location>
        <begin position="346"/>
        <end position="371"/>
    </location>
</feature>
<proteinExistence type="predicted"/>
<keyword evidence="2" id="KW-0472">Membrane</keyword>
<comment type="caution">
    <text evidence="3">The sequence shown here is derived from an EMBL/GenBank/DDBJ whole genome shotgun (WGS) entry which is preliminary data.</text>
</comment>
<dbReference type="InterPro" id="IPR016833">
    <property type="entry name" value="Put_Na-Bile_cotransptr"/>
</dbReference>
<feature type="transmembrane region" description="Helical" evidence="2">
    <location>
        <begin position="119"/>
        <end position="140"/>
    </location>
</feature>
<feature type="transmembrane region" description="Helical" evidence="2">
    <location>
        <begin position="91"/>
        <end position="107"/>
    </location>
</feature>
<feature type="transmembrane region" description="Helical" evidence="2">
    <location>
        <begin position="216"/>
        <end position="237"/>
    </location>
</feature>
<feature type="compositionally biased region" description="Acidic residues" evidence="1">
    <location>
        <begin position="415"/>
        <end position="424"/>
    </location>
</feature>
<reference evidence="3 4" key="1">
    <citation type="submission" date="2019-07" db="EMBL/GenBank/DDBJ databases">
        <title>Genomes of Cafeteria roenbergensis.</title>
        <authorList>
            <person name="Fischer M.G."/>
            <person name="Hackl T."/>
            <person name="Roman M."/>
        </authorList>
    </citation>
    <scope>NUCLEOTIDE SEQUENCE [LARGE SCALE GENOMIC DNA]</scope>
    <source>
        <strain evidence="3 4">BVI</strain>
    </source>
</reference>
<keyword evidence="2" id="KW-0812">Transmembrane</keyword>
<sequence>MAASDSPRLEGQPEGGAELAGPSGGDQVAAATLTPPAEATAGGDGPPGPTTSQALYKFWMKWHLPIGLVVMVVFGFLVPVPGEWLGDNTELSTACVVIIFFFSGMKLKTDEVWTALRDWVGVITGLVLILGVTPLIGYAVREIPLGSDALSNGLALFFAMPTTISSGVVLTGQAKGSKALALFFSVSTNMLATLTAPLFLSLLLRGEGVGSGTIDIVGILWKLLLTVCLPLIVGKLCRWFDLVRKIGREYSDTIKQLSSLFLVLIPWMKVSQSAAQISSLSGGIIAAVFGVGAASHLVLLVLCAAFAAPLPLTNASRKAIIIMGSQKTVSIAVAFLALLPEAMSPGVMVIPCVISHFTQIVIDAFVATLLISLLPTAPAAEALDATATEELAPKGASQRGAASAAPAEVLQDSASPEDSEPARV</sequence>
<dbReference type="AlphaFoldDB" id="A0A5A8CIF7"/>
<evidence type="ECO:0000313" key="4">
    <source>
        <dbReference type="Proteomes" id="UP000323011"/>
    </source>
</evidence>
<evidence type="ECO:0000313" key="3">
    <source>
        <dbReference type="EMBL" id="KAA0151910.1"/>
    </source>
</evidence>
<dbReference type="InterPro" id="IPR038770">
    <property type="entry name" value="Na+/solute_symporter_sf"/>
</dbReference>
<evidence type="ECO:0000256" key="2">
    <source>
        <dbReference type="SAM" id="Phobius"/>
    </source>
</evidence>
<dbReference type="PANTHER" id="PTHR18640:SF10">
    <property type="entry name" value="SODIUM_METABOLITE COTRANSPORTER BASS4, CHLOROPLASTIC-RELATED"/>
    <property type="match status" value="1"/>
</dbReference>
<organism evidence="3 4">
    <name type="scientific">Cafeteria roenbergensis</name>
    <name type="common">Marine flagellate</name>
    <dbReference type="NCBI Taxonomy" id="33653"/>
    <lineage>
        <taxon>Eukaryota</taxon>
        <taxon>Sar</taxon>
        <taxon>Stramenopiles</taxon>
        <taxon>Bigyra</taxon>
        <taxon>Opalozoa</taxon>
        <taxon>Bicosoecida</taxon>
        <taxon>Cafeteriaceae</taxon>
        <taxon>Cafeteria</taxon>
    </lineage>
</organism>
<feature type="transmembrane region" description="Helical" evidence="2">
    <location>
        <begin position="62"/>
        <end position="79"/>
    </location>
</feature>
<keyword evidence="2" id="KW-1133">Transmembrane helix</keyword>
<dbReference type="Proteomes" id="UP000323011">
    <property type="component" value="Unassembled WGS sequence"/>
</dbReference>
<feature type="compositionally biased region" description="Low complexity" evidence="1">
    <location>
        <begin position="29"/>
        <end position="41"/>
    </location>
</feature>
<feature type="transmembrane region" description="Helical" evidence="2">
    <location>
        <begin position="152"/>
        <end position="172"/>
    </location>
</feature>
<dbReference type="EMBL" id="VLTN01000024">
    <property type="protein sequence ID" value="KAA0151910.1"/>
    <property type="molecule type" value="Genomic_DNA"/>
</dbReference>
<protein>
    <recommendedName>
        <fullName evidence="5">Sodium/bile acid cotransporter</fullName>
    </recommendedName>
</protein>
<dbReference type="Pfam" id="PF13593">
    <property type="entry name" value="SBF_like"/>
    <property type="match status" value="1"/>
</dbReference>
<feature type="region of interest" description="Disordered" evidence="1">
    <location>
        <begin position="391"/>
        <end position="424"/>
    </location>
</feature>
<gene>
    <name evidence="3" type="ORF">FNF29_04316</name>
</gene>
<feature type="region of interest" description="Disordered" evidence="1">
    <location>
        <begin position="1"/>
        <end position="48"/>
    </location>
</feature>
<dbReference type="OMA" id="RYVFKQL"/>
<dbReference type="Gene3D" id="1.20.1530.20">
    <property type="match status" value="1"/>
</dbReference>
<accession>A0A5A8CIF7</accession>
<name>A0A5A8CIF7_CAFRO</name>
<feature type="compositionally biased region" description="Low complexity" evidence="1">
    <location>
        <begin position="391"/>
        <end position="407"/>
    </location>
</feature>
<feature type="transmembrane region" description="Helical" evidence="2">
    <location>
        <begin position="319"/>
        <end position="340"/>
    </location>
</feature>